<proteinExistence type="predicted"/>
<evidence type="ECO:0000256" key="2">
    <source>
        <dbReference type="SAM" id="SignalP"/>
    </source>
</evidence>
<dbReference type="RefSeq" id="WP_191140235.1">
    <property type="nucleotide sequence ID" value="NZ_JACXAG020000005.1"/>
</dbReference>
<evidence type="ECO:0000313" key="4">
    <source>
        <dbReference type="Proteomes" id="UP000661691"/>
    </source>
</evidence>
<feature type="region of interest" description="Disordered" evidence="1">
    <location>
        <begin position="219"/>
        <end position="243"/>
    </location>
</feature>
<evidence type="ECO:0000313" key="3">
    <source>
        <dbReference type="EMBL" id="MBD1373430.1"/>
    </source>
</evidence>
<dbReference type="EMBL" id="JACXAH010000025">
    <property type="protein sequence ID" value="MBD1373430.1"/>
    <property type="molecule type" value="Genomic_DNA"/>
</dbReference>
<dbReference type="Proteomes" id="UP000661691">
    <property type="component" value="Unassembled WGS sequence"/>
</dbReference>
<accession>A0A926NDJ8</accession>
<feature type="compositionally biased region" description="Basic and acidic residues" evidence="1">
    <location>
        <begin position="233"/>
        <end position="243"/>
    </location>
</feature>
<protein>
    <submittedName>
        <fullName evidence="3">Uncharacterized protein</fullName>
    </submittedName>
</protein>
<reference evidence="3" key="1">
    <citation type="submission" date="2020-09" db="EMBL/GenBank/DDBJ databases">
        <title>A novel bacterium of genus Hazenella, isolated from South China Sea.</title>
        <authorList>
            <person name="Huang H."/>
            <person name="Mo K."/>
            <person name="Hu Y."/>
        </authorList>
    </citation>
    <scope>NUCLEOTIDE SEQUENCE</scope>
    <source>
        <strain evidence="3">IB182357</strain>
    </source>
</reference>
<name>A0A926NDJ8_9BACL</name>
<keyword evidence="2" id="KW-0732">Signal</keyword>
<organism evidence="3 4">
    <name type="scientific">Polycladospora coralii</name>
    <dbReference type="NCBI Taxonomy" id="2771432"/>
    <lineage>
        <taxon>Bacteria</taxon>
        <taxon>Bacillati</taxon>
        <taxon>Bacillota</taxon>
        <taxon>Bacilli</taxon>
        <taxon>Bacillales</taxon>
        <taxon>Thermoactinomycetaceae</taxon>
        <taxon>Polycladospora</taxon>
    </lineage>
</organism>
<feature type="signal peptide" evidence="2">
    <location>
        <begin position="1"/>
        <end position="28"/>
    </location>
</feature>
<dbReference type="AlphaFoldDB" id="A0A926NDJ8"/>
<gene>
    <name evidence="3" type="ORF">IC620_13830</name>
</gene>
<feature type="chain" id="PRO_5037334207" evidence="2">
    <location>
        <begin position="29"/>
        <end position="243"/>
    </location>
</feature>
<evidence type="ECO:0000256" key="1">
    <source>
        <dbReference type="SAM" id="MobiDB-lite"/>
    </source>
</evidence>
<sequence length="243" mass="26371">MVKKKFIALVTSLGVAGLVFGGTSMTFADSSNSMNSSQVEAQDQNLMKRGEKQDKALKKLASYLNKSEAETKALMEENEIGIKKLSTAAAMSTISGTSLTDVIADMKVTQDKEAFKEKYGIEKDALKAELDKIHPNKKGKGAHKEVALKNLTSYLNKSETETKALMEENKIGIKKLSTAAAIGTISGNSLTDVITEMNTTQDKEAVMEKYGIEKEALKAELHKIHPNKKGKGPKGDKVEKKSS</sequence>
<comment type="caution">
    <text evidence="3">The sequence shown here is derived from an EMBL/GenBank/DDBJ whole genome shotgun (WGS) entry which is preliminary data.</text>
</comment>
<keyword evidence="4" id="KW-1185">Reference proteome</keyword>